<protein>
    <submittedName>
        <fullName evidence="1">Uncharacterized protein</fullName>
    </submittedName>
</protein>
<reference evidence="2" key="2">
    <citation type="journal article" date="2014" name="Nat. Genet.">
        <title>A reference genome for common bean and genome-wide analysis of dual domestications.</title>
        <authorList>
            <person name="Schmutz J."/>
            <person name="McClean P.E."/>
            <person name="Mamidi S."/>
            <person name="Wu G.A."/>
            <person name="Cannon S.B."/>
            <person name="Grimwood J."/>
            <person name="Jenkins J."/>
            <person name="Shu S."/>
            <person name="Song Q."/>
            <person name="Chavarro C."/>
            <person name="Torres-Torres M."/>
            <person name="Geffroy V."/>
            <person name="Moghaddam S.M."/>
            <person name="Gao D."/>
            <person name="Abernathy B."/>
            <person name="Barry K."/>
            <person name="Blair M."/>
            <person name="Brick M.A."/>
            <person name="Chovatia M."/>
            <person name="Gepts P."/>
            <person name="Goodstein D.M."/>
            <person name="Gonzales M."/>
            <person name="Hellsten U."/>
            <person name="Hyten D.L."/>
            <person name="Jia G."/>
            <person name="Kelly J.D."/>
            <person name="Kudrna D."/>
            <person name="Lee R."/>
            <person name="Richard M.M."/>
            <person name="Miklas P.N."/>
            <person name="Osorno J.M."/>
            <person name="Rodrigues J."/>
            <person name="Thareau V."/>
            <person name="Urrea C.A."/>
            <person name="Wang M."/>
            <person name="Yu Y."/>
            <person name="Zhang M."/>
            <person name="Wing R.A."/>
            <person name="Cregan P.B."/>
            <person name="Rokhsar D.S."/>
            <person name="Jackson S.A."/>
        </authorList>
    </citation>
    <scope>NUCLEOTIDE SEQUENCE [LARGE SCALE GENOMIC DNA]</scope>
    <source>
        <strain evidence="2">cv. G19833</strain>
    </source>
</reference>
<dbReference type="OrthoDB" id="10579645at2759"/>
<dbReference type="AlphaFoldDB" id="V7BS55"/>
<dbReference type="Gramene" id="ESW20838">
    <property type="protein sequence ID" value="ESW20838"/>
    <property type="gene ID" value="PHAVU_005G018900g"/>
</dbReference>
<dbReference type="Gramene" id="ESW20837">
    <property type="protein sequence ID" value="ESW20837"/>
    <property type="gene ID" value="PHAVU_005G018900g"/>
</dbReference>
<accession>V7BS55</accession>
<organism evidence="1 2">
    <name type="scientific">Phaseolus vulgaris</name>
    <name type="common">Kidney bean</name>
    <name type="synonym">French bean</name>
    <dbReference type="NCBI Taxonomy" id="3885"/>
    <lineage>
        <taxon>Eukaryota</taxon>
        <taxon>Viridiplantae</taxon>
        <taxon>Streptophyta</taxon>
        <taxon>Embryophyta</taxon>
        <taxon>Tracheophyta</taxon>
        <taxon>Spermatophyta</taxon>
        <taxon>Magnoliopsida</taxon>
        <taxon>eudicotyledons</taxon>
        <taxon>Gunneridae</taxon>
        <taxon>Pentapetalae</taxon>
        <taxon>rosids</taxon>
        <taxon>fabids</taxon>
        <taxon>Fabales</taxon>
        <taxon>Fabaceae</taxon>
        <taxon>Papilionoideae</taxon>
        <taxon>50 kb inversion clade</taxon>
        <taxon>NPAAA clade</taxon>
        <taxon>indigoferoid/millettioid clade</taxon>
        <taxon>Phaseoleae</taxon>
        <taxon>Phaseolus</taxon>
    </lineage>
</organism>
<dbReference type="EMBL" id="CM002292">
    <property type="protein sequence ID" value="ESW20838.1"/>
    <property type="molecule type" value="Genomic_DNA"/>
</dbReference>
<sequence>MPITIDIENLKHRREESLQKIRINPPSSQWFSAAREFNKPNPSKAHKSRLMVHSTSNTFLSNPTKIWFLLKK</sequence>
<reference evidence="1" key="1">
    <citation type="submission" date="2013-04" db="EMBL/GenBank/DDBJ databases">
        <authorList>
            <person name="Schmutz J."/>
            <person name="McClean P."/>
            <person name="Shu S."/>
            <person name="Cregan P."/>
            <person name="Rokhsar D."/>
            <person name="Jackson S."/>
        </authorList>
    </citation>
    <scope>NUCLEOTIDE SEQUENCE</scope>
</reference>
<gene>
    <name evidence="1" type="ORF">PHAVU_005G018900g</name>
</gene>
<dbReference type="EMBL" id="CM002292">
    <property type="protein sequence ID" value="ESW20837.1"/>
    <property type="molecule type" value="Genomic_DNA"/>
</dbReference>
<evidence type="ECO:0000313" key="2">
    <source>
        <dbReference type="Proteomes" id="UP000000226"/>
    </source>
</evidence>
<name>V7BS55_PHAVU</name>
<proteinExistence type="predicted"/>
<keyword evidence="2" id="KW-1185">Reference proteome</keyword>
<dbReference type="Proteomes" id="UP000000226">
    <property type="component" value="Chromosome 5"/>
</dbReference>
<dbReference type="PANTHER" id="PTHR36373">
    <property type="entry name" value="EXPRESSED PROTEIN"/>
    <property type="match status" value="1"/>
</dbReference>
<dbReference type="PANTHER" id="PTHR36373:SF1">
    <property type="entry name" value="EXPRESSED PROTEIN"/>
    <property type="match status" value="1"/>
</dbReference>
<evidence type="ECO:0000313" key="1">
    <source>
        <dbReference type="EMBL" id="ESW20837.1"/>
    </source>
</evidence>